<dbReference type="STRING" id="1035195.HMPREF9997_01614"/>
<dbReference type="HOGENOM" id="CLU_2768792_0_0_11"/>
<comment type="caution">
    <text evidence="1">The sequence shown here is derived from an EMBL/GenBank/DDBJ whole genome shotgun (WGS) entry which is preliminary data.</text>
</comment>
<evidence type="ECO:0000313" key="2">
    <source>
        <dbReference type="Proteomes" id="UP000010445"/>
    </source>
</evidence>
<accession>L1MG37</accession>
<organism evidence="1 2">
    <name type="scientific">Corynebacterium durum F0235</name>
    <dbReference type="NCBI Taxonomy" id="1035195"/>
    <lineage>
        <taxon>Bacteria</taxon>
        <taxon>Bacillati</taxon>
        <taxon>Actinomycetota</taxon>
        <taxon>Actinomycetes</taxon>
        <taxon>Mycobacteriales</taxon>
        <taxon>Corynebacteriaceae</taxon>
        <taxon>Corynebacterium</taxon>
    </lineage>
</organism>
<keyword evidence="2" id="KW-1185">Reference proteome</keyword>
<reference evidence="1 2" key="1">
    <citation type="submission" date="2012-05" db="EMBL/GenBank/DDBJ databases">
        <authorList>
            <person name="Weinstock G."/>
            <person name="Sodergren E."/>
            <person name="Lobos E.A."/>
            <person name="Fulton L."/>
            <person name="Fulton R."/>
            <person name="Courtney L."/>
            <person name="Fronick C."/>
            <person name="O'Laughlin M."/>
            <person name="Godfrey J."/>
            <person name="Wilson R.M."/>
            <person name="Miner T."/>
            <person name="Farmer C."/>
            <person name="Delehaunty K."/>
            <person name="Cordes M."/>
            <person name="Minx P."/>
            <person name="Tomlinson C."/>
            <person name="Chen J."/>
            <person name="Wollam A."/>
            <person name="Pepin K.H."/>
            <person name="Bhonagiri V."/>
            <person name="Zhang X."/>
            <person name="Suruliraj S."/>
            <person name="Warren W."/>
            <person name="Mitreva M."/>
            <person name="Mardis E.R."/>
            <person name="Wilson R.K."/>
        </authorList>
    </citation>
    <scope>NUCLEOTIDE SEQUENCE [LARGE SCALE GENOMIC DNA]</scope>
    <source>
        <strain evidence="1 2">F0235</strain>
    </source>
</reference>
<dbReference type="EMBL" id="AMEM01000019">
    <property type="protein sequence ID" value="EKX89919.1"/>
    <property type="molecule type" value="Genomic_DNA"/>
</dbReference>
<name>L1MG37_9CORY</name>
<dbReference type="Proteomes" id="UP000010445">
    <property type="component" value="Unassembled WGS sequence"/>
</dbReference>
<gene>
    <name evidence="1" type="ORF">HMPREF9997_01614</name>
</gene>
<sequence>MGGVVGLLVLLGVGVPAVVVGLAAAPASALSVRTVMGRILVPMLVGIEPGRGRAGGNITAVNIYEINAN</sequence>
<proteinExistence type="predicted"/>
<protein>
    <submittedName>
        <fullName evidence="1">Uncharacterized protein</fullName>
    </submittedName>
</protein>
<dbReference type="AlphaFoldDB" id="L1MG37"/>
<evidence type="ECO:0000313" key="1">
    <source>
        <dbReference type="EMBL" id="EKX89919.1"/>
    </source>
</evidence>